<keyword evidence="1" id="KW-0472">Membrane</keyword>
<protein>
    <recommendedName>
        <fullName evidence="3">Pre-mRNA splicing Prp18-interacting factor</fullName>
    </recommendedName>
</protein>
<organism evidence="2">
    <name type="scientific">Tanacetum cinerariifolium</name>
    <name type="common">Dalmatian daisy</name>
    <name type="synonym">Chrysanthemum cinerariifolium</name>
    <dbReference type="NCBI Taxonomy" id="118510"/>
    <lineage>
        <taxon>Eukaryota</taxon>
        <taxon>Viridiplantae</taxon>
        <taxon>Streptophyta</taxon>
        <taxon>Embryophyta</taxon>
        <taxon>Tracheophyta</taxon>
        <taxon>Spermatophyta</taxon>
        <taxon>Magnoliopsida</taxon>
        <taxon>eudicotyledons</taxon>
        <taxon>Gunneridae</taxon>
        <taxon>Pentapetalae</taxon>
        <taxon>asterids</taxon>
        <taxon>campanulids</taxon>
        <taxon>Asterales</taxon>
        <taxon>Asteraceae</taxon>
        <taxon>Asteroideae</taxon>
        <taxon>Anthemideae</taxon>
        <taxon>Anthemidinae</taxon>
        <taxon>Tanacetum</taxon>
    </lineage>
</organism>
<feature type="transmembrane region" description="Helical" evidence="1">
    <location>
        <begin position="582"/>
        <end position="599"/>
    </location>
</feature>
<accession>A0A6L2LBT6</accession>
<keyword evidence="1" id="KW-0812">Transmembrane</keyword>
<name>A0A6L2LBT6_TANCI</name>
<keyword evidence="1" id="KW-1133">Transmembrane helix</keyword>
<proteinExistence type="predicted"/>
<sequence length="649" mass="73676">MASLDYRLNPIYMIKECSSCGDLYNKSCGCSKGSFVDKFVRDLNKTPDSSQRPPHNCPKCGNPVDSLYCRQCAPLRKKLKEVWFTICEENENFQDFLNTFESSNDNTNVVNAPQEPFVFNQDPDENSSQSPPHIDHHCCYGCGDSLDGIFCQRCTCESCGNGAHYGYNCSPKVLIISNPEPCHNQNVDEFLQTLPSFHPTCYSGDENSFAHDSTPNFVDDSPNDFNPPPQPPTDSYEFFGNDAHYSHDCPPQVLLLTWDRVSKIKDAFGNKQFKLEDIQELIRKLFNDVQNIHEELVEYINTPSWNRPAFYNYDDDDDEDYTIAITPVLSTEEPVDSFIIEDEHLDTISATESDEVIKSSVEDLVPIPSKSEGIPDNICDVPFRDNSLPLDISKDQFEDFFDSNDDSTSIDDDYFSIDDIDYVETSPPDSELVNLEEVKDDILCEKLLNIHLLIDKIKSLNDNPTIDRGEMTSVVMEDNLGEPRVHVPNVLPTHPTLMLDSDFISSDNSLPDSKIFCFDIKEKNNGSTTIHADIYLLDFDHFHFKIEPDPGELTSIVDSGIRENVLSATNVNLSLEDDQSPLFAYVVWIFLPFLTYLVAPPYLLSSGNEDTIFDLECPDFQDLCSWFCPLITRSLLPQLHFRNPISKSY</sequence>
<comment type="caution">
    <text evidence="2">The sequence shown here is derived from an EMBL/GenBank/DDBJ whole genome shotgun (WGS) entry which is preliminary data.</text>
</comment>
<dbReference type="AlphaFoldDB" id="A0A6L2LBT6"/>
<reference evidence="2" key="1">
    <citation type="journal article" date="2019" name="Sci. Rep.">
        <title>Draft genome of Tanacetum cinerariifolium, the natural source of mosquito coil.</title>
        <authorList>
            <person name="Yamashiro T."/>
            <person name="Shiraishi A."/>
            <person name="Satake H."/>
            <person name="Nakayama K."/>
        </authorList>
    </citation>
    <scope>NUCLEOTIDE SEQUENCE</scope>
</reference>
<evidence type="ECO:0000256" key="1">
    <source>
        <dbReference type="SAM" id="Phobius"/>
    </source>
</evidence>
<dbReference type="EMBL" id="BKCJ010004029">
    <property type="protein sequence ID" value="GEU58599.1"/>
    <property type="molecule type" value="Genomic_DNA"/>
</dbReference>
<evidence type="ECO:0008006" key="3">
    <source>
        <dbReference type="Google" id="ProtNLM"/>
    </source>
</evidence>
<evidence type="ECO:0000313" key="2">
    <source>
        <dbReference type="EMBL" id="GEU58599.1"/>
    </source>
</evidence>
<gene>
    <name evidence="2" type="ORF">Tci_030577</name>
</gene>